<reference evidence="2" key="1">
    <citation type="submission" date="2014-07" db="EMBL/GenBank/DDBJ databases">
        <authorList>
            <person name="Martin A.A"/>
            <person name="De Silva N."/>
        </authorList>
    </citation>
    <scope>NUCLEOTIDE SEQUENCE</scope>
</reference>
<proteinExistence type="predicted"/>
<reference evidence="3" key="2">
    <citation type="submission" date="2015-08" db="UniProtKB">
        <authorList>
            <consortium name="WormBaseParasite"/>
        </authorList>
    </citation>
    <scope>IDENTIFICATION</scope>
</reference>
<sequence>MFYDGRSVTKTYLPKSSISTVYKNETIMSVRKNICLSKESMALYCGQIIFVQNNSLSIDKKLTIRTETNKLVNCHLSFIIPRISAKKVVVMFNYSTIHNTSYIIYFNIYMILNSIT</sequence>
<accession>A0A0K0EVG1</accession>
<keyword evidence="2" id="KW-1185">Reference proteome</keyword>
<organism evidence="2 3">
    <name type="scientific">Strongyloides venezuelensis</name>
    <name type="common">Threadworm</name>
    <dbReference type="NCBI Taxonomy" id="75913"/>
    <lineage>
        <taxon>Eukaryota</taxon>
        <taxon>Metazoa</taxon>
        <taxon>Ecdysozoa</taxon>
        <taxon>Nematoda</taxon>
        <taxon>Chromadorea</taxon>
        <taxon>Rhabditida</taxon>
        <taxon>Tylenchina</taxon>
        <taxon>Panagrolaimomorpha</taxon>
        <taxon>Strongyloidoidea</taxon>
        <taxon>Strongyloididae</taxon>
        <taxon>Strongyloides</taxon>
    </lineage>
</organism>
<feature type="domain" description="STAC3-related SH3" evidence="1">
    <location>
        <begin position="23"/>
        <end position="80"/>
    </location>
</feature>
<evidence type="ECO:0000313" key="3">
    <source>
        <dbReference type="WBParaSite" id="SVE_0051100.1"/>
    </source>
</evidence>
<evidence type="ECO:0000259" key="1">
    <source>
        <dbReference type="Pfam" id="PF26085"/>
    </source>
</evidence>
<dbReference type="Proteomes" id="UP000035680">
    <property type="component" value="Unassembled WGS sequence"/>
</dbReference>
<dbReference type="WBParaSite" id="SVE_0051100.1">
    <property type="protein sequence ID" value="SVE_0051100.1"/>
    <property type="gene ID" value="SVE_0051100"/>
</dbReference>
<name>A0A0K0EVG1_STRVS</name>
<protein>
    <recommendedName>
        <fullName evidence="1">STAC3-related SH3 domain-containing protein</fullName>
    </recommendedName>
</protein>
<dbReference type="Pfam" id="PF26085">
    <property type="entry name" value="SH3_20"/>
    <property type="match status" value="1"/>
</dbReference>
<dbReference type="InterPro" id="IPR059031">
    <property type="entry name" value="SH3_20"/>
</dbReference>
<dbReference type="AlphaFoldDB" id="A0A0K0EVG1"/>
<evidence type="ECO:0000313" key="2">
    <source>
        <dbReference type="Proteomes" id="UP000035680"/>
    </source>
</evidence>